<proteinExistence type="predicted"/>
<accession>A0ACB6Z2T6</accession>
<evidence type="ECO:0000313" key="2">
    <source>
        <dbReference type="Proteomes" id="UP000886501"/>
    </source>
</evidence>
<keyword evidence="2" id="KW-1185">Reference proteome</keyword>
<protein>
    <submittedName>
        <fullName evidence="1">Uncharacterized protein</fullName>
    </submittedName>
</protein>
<organism evidence="1 2">
    <name type="scientific">Thelephora ganbajun</name>
    <name type="common">Ganba fungus</name>
    <dbReference type="NCBI Taxonomy" id="370292"/>
    <lineage>
        <taxon>Eukaryota</taxon>
        <taxon>Fungi</taxon>
        <taxon>Dikarya</taxon>
        <taxon>Basidiomycota</taxon>
        <taxon>Agaricomycotina</taxon>
        <taxon>Agaricomycetes</taxon>
        <taxon>Thelephorales</taxon>
        <taxon>Thelephoraceae</taxon>
        <taxon>Thelephora</taxon>
    </lineage>
</organism>
<reference evidence="1" key="1">
    <citation type="submission" date="2019-10" db="EMBL/GenBank/DDBJ databases">
        <authorList>
            <consortium name="DOE Joint Genome Institute"/>
            <person name="Kuo A."/>
            <person name="Miyauchi S."/>
            <person name="Kiss E."/>
            <person name="Drula E."/>
            <person name="Kohler A."/>
            <person name="Sanchez-Garcia M."/>
            <person name="Andreopoulos B."/>
            <person name="Barry K.W."/>
            <person name="Bonito G."/>
            <person name="Buee M."/>
            <person name="Carver A."/>
            <person name="Chen C."/>
            <person name="Cichocki N."/>
            <person name="Clum A."/>
            <person name="Culley D."/>
            <person name="Crous P.W."/>
            <person name="Fauchery L."/>
            <person name="Girlanda M."/>
            <person name="Hayes R."/>
            <person name="Keri Z."/>
            <person name="Labutti K."/>
            <person name="Lipzen A."/>
            <person name="Lombard V."/>
            <person name="Magnuson J."/>
            <person name="Maillard F."/>
            <person name="Morin E."/>
            <person name="Murat C."/>
            <person name="Nolan M."/>
            <person name="Ohm R."/>
            <person name="Pangilinan J."/>
            <person name="Pereira M."/>
            <person name="Perotto S."/>
            <person name="Peter M."/>
            <person name="Riley R."/>
            <person name="Sitrit Y."/>
            <person name="Stielow B."/>
            <person name="Szollosi G."/>
            <person name="Zifcakova L."/>
            <person name="Stursova M."/>
            <person name="Spatafora J.W."/>
            <person name="Tedersoo L."/>
            <person name="Vaario L.-M."/>
            <person name="Yamada A."/>
            <person name="Yan M."/>
            <person name="Wang P."/>
            <person name="Xu J."/>
            <person name="Bruns T."/>
            <person name="Baldrian P."/>
            <person name="Vilgalys R."/>
            <person name="Henrissat B."/>
            <person name="Grigoriev I.V."/>
            <person name="Hibbett D."/>
            <person name="Nagy L.G."/>
            <person name="Martin F.M."/>
        </authorList>
    </citation>
    <scope>NUCLEOTIDE SEQUENCE</scope>
    <source>
        <strain evidence="1">P2</strain>
    </source>
</reference>
<gene>
    <name evidence="1" type="ORF">BDM02DRAFT_3123435</name>
</gene>
<sequence>MSYQLTKLIGCPPTGEDVEWHSRLEDRISRLYGETQRFRAKTIRAPKHRSRAVEAAASKAVSKSEARSNAWRIKRPASRIGNQVRDLPHYLHQKLSADPAHYRMYTTPMASMEDGSHSP</sequence>
<reference evidence="1" key="2">
    <citation type="journal article" date="2020" name="Nat. Commun.">
        <title>Large-scale genome sequencing of mycorrhizal fungi provides insights into the early evolution of symbiotic traits.</title>
        <authorList>
            <person name="Miyauchi S."/>
            <person name="Kiss E."/>
            <person name="Kuo A."/>
            <person name="Drula E."/>
            <person name="Kohler A."/>
            <person name="Sanchez-Garcia M."/>
            <person name="Morin E."/>
            <person name="Andreopoulos B."/>
            <person name="Barry K.W."/>
            <person name="Bonito G."/>
            <person name="Buee M."/>
            <person name="Carver A."/>
            <person name="Chen C."/>
            <person name="Cichocki N."/>
            <person name="Clum A."/>
            <person name="Culley D."/>
            <person name="Crous P.W."/>
            <person name="Fauchery L."/>
            <person name="Girlanda M."/>
            <person name="Hayes R.D."/>
            <person name="Keri Z."/>
            <person name="LaButti K."/>
            <person name="Lipzen A."/>
            <person name="Lombard V."/>
            <person name="Magnuson J."/>
            <person name="Maillard F."/>
            <person name="Murat C."/>
            <person name="Nolan M."/>
            <person name="Ohm R.A."/>
            <person name="Pangilinan J."/>
            <person name="Pereira M.F."/>
            <person name="Perotto S."/>
            <person name="Peter M."/>
            <person name="Pfister S."/>
            <person name="Riley R."/>
            <person name="Sitrit Y."/>
            <person name="Stielow J.B."/>
            <person name="Szollosi G."/>
            <person name="Zifcakova L."/>
            <person name="Stursova M."/>
            <person name="Spatafora J.W."/>
            <person name="Tedersoo L."/>
            <person name="Vaario L.M."/>
            <person name="Yamada A."/>
            <person name="Yan M."/>
            <person name="Wang P."/>
            <person name="Xu J."/>
            <person name="Bruns T."/>
            <person name="Baldrian P."/>
            <person name="Vilgalys R."/>
            <person name="Dunand C."/>
            <person name="Henrissat B."/>
            <person name="Grigoriev I.V."/>
            <person name="Hibbett D."/>
            <person name="Nagy L.G."/>
            <person name="Martin F.M."/>
        </authorList>
    </citation>
    <scope>NUCLEOTIDE SEQUENCE</scope>
    <source>
        <strain evidence="1">P2</strain>
    </source>
</reference>
<dbReference type="Proteomes" id="UP000886501">
    <property type="component" value="Unassembled WGS sequence"/>
</dbReference>
<evidence type="ECO:0000313" key="1">
    <source>
        <dbReference type="EMBL" id="KAF9643441.1"/>
    </source>
</evidence>
<comment type="caution">
    <text evidence="1">The sequence shown here is derived from an EMBL/GenBank/DDBJ whole genome shotgun (WGS) entry which is preliminary data.</text>
</comment>
<name>A0ACB6Z2T6_THEGA</name>
<dbReference type="EMBL" id="MU118223">
    <property type="protein sequence ID" value="KAF9643441.1"/>
    <property type="molecule type" value="Genomic_DNA"/>
</dbReference>